<dbReference type="VEuPathDB" id="FungiDB:PC110_g23126"/>
<proteinExistence type="predicted"/>
<dbReference type="Proteomes" id="UP000736787">
    <property type="component" value="Unassembled WGS sequence"/>
</dbReference>
<dbReference type="PANTHER" id="PTHR10492:SF57">
    <property type="entry name" value="ATP-DEPENDENT DNA HELICASE"/>
    <property type="match status" value="1"/>
</dbReference>
<comment type="caution">
    <text evidence="2">The sequence shown here is derived from an EMBL/GenBank/DDBJ whole genome shotgun (WGS) entry which is preliminary data.</text>
</comment>
<accession>A0A8T1CKS6</accession>
<dbReference type="EMBL" id="RCMK01000562">
    <property type="protein sequence ID" value="KAG2921751.1"/>
    <property type="molecule type" value="Genomic_DNA"/>
</dbReference>
<sequence>MAIVRQFGKPDLFITVTTNPKWPEIQNDLLPGQTASDRPDIVARVFNMKLKAILEDITTNRVFGDMQAYVYVIEFQKRGLPHAHVLVILKGESKPRTSADYDRFDCAEIPDREAYPELYETISTYMIHGPCGEGINTSCSGEDGKCSKRFPKAFVDETRVDGDGYPVYRCRGPGPIDPATPGGPQRPYSFRYVSKKIRNPRRNGPKSRREAVVVDNRWVVPHNPYLCQKCNCHINVEICSTVQSVKYLYKYVYKGQDRATVALQTRRTDGDASAADDTGTNNAG</sequence>
<reference evidence="2" key="1">
    <citation type="submission" date="2018-10" db="EMBL/GenBank/DDBJ databases">
        <title>Effector identification in a new, highly contiguous assembly of the strawberry crown rot pathogen Phytophthora cactorum.</title>
        <authorList>
            <person name="Armitage A.D."/>
            <person name="Nellist C.F."/>
            <person name="Bates H."/>
            <person name="Vickerstaff R.J."/>
            <person name="Harrison R.J."/>
        </authorList>
    </citation>
    <scope>NUCLEOTIDE SEQUENCE</scope>
    <source>
        <strain evidence="2">4040</strain>
    </source>
</reference>
<feature type="domain" description="Helitron helicase-like" evidence="1">
    <location>
        <begin position="1"/>
        <end position="87"/>
    </location>
</feature>
<name>A0A8T1CKS6_9STRA</name>
<dbReference type="InterPro" id="IPR025476">
    <property type="entry name" value="Helitron_helicase-like"/>
</dbReference>
<dbReference type="AlphaFoldDB" id="A0A8T1CKS6"/>
<protein>
    <recommendedName>
        <fullName evidence="1">Helitron helicase-like domain-containing protein</fullName>
    </recommendedName>
</protein>
<dbReference type="PANTHER" id="PTHR10492">
    <property type="match status" value="1"/>
</dbReference>
<dbReference type="Pfam" id="PF14214">
    <property type="entry name" value="Helitron_like_N"/>
    <property type="match status" value="1"/>
</dbReference>
<evidence type="ECO:0000313" key="2">
    <source>
        <dbReference type="EMBL" id="KAG2921751.1"/>
    </source>
</evidence>
<gene>
    <name evidence="2" type="ORF">PC117_g16152</name>
</gene>
<evidence type="ECO:0000313" key="3">
    <source>
        <dbReference type="Proteomes" id="UP000736787"/>
    </source>
</evidence>
<organism evidence="2 3">
    <name type="scientific">Phytophthora cactorum</name>
    <dbReference type="NCBI Taxonomy" id="29920"/>
    <lineage>
        <taxon>Eukaryota</taxon>
        <taxon>Sar</taxon>
        <taxon>Stramenopiles</taxon>
        <taxon>Oomycota</taxon>
        <taxon>Peronosporomycetes</taxon>
        <taxon>Peronosporales</taxon>
        <taxon>Peronosporaceae</taxon>
        <taxon>Phytophthora</taxon>
    </lineage>
</organism>
<evidence type="ECO:0000259" key="1">
    <source>
        <dbReference type="Pfam" id="PF14214"/>
    </source>
</evidence>